<dbReference type="OrthoDB" id="407509at2759"/>
<evidence type="ECO:0000313" key="1">
    <source>
        <dbReference type="Proteomes" id="UP000025227"/>
    </source>
</evidence>
<evidence type="ECO:0000313" key="2">
    <source>
        <dbReference type="WBParaSite" id="HCON_00169390-00001"/>
    </source>
</evidence>
<dbReference type="AlphaFoldDB" id="A0A7I4Z1L6"/>
<sequence>MDMGVTWWAARDEIDHIIIINRKFCLSDVAVVSKLYTGSDRRLPRARPRFSVRGEGAANFRKQSPKTVVNWNHLLHERVCGEIPSATTSTKSTAGSSNIFTIVLGEQRVSKVSREFFLWRLLS</sequence>
<accession>A0A7I4Z1L6</accession>
<organism evidence="1 2">
    <name type="scientific">Haemonchus contortus</name>
    <name type="common">Barber pole worm</name>
    <dbReference type="NCBI Taxonomy" id="6289"/>
    <lineage>
        <taxon>Eukaryota</taxon>
        <taxon>Metazoa</taxon>
        <taxon>Ecdysozoa</taxon>
        <taxon>Nematoda</taxon>
        <taxon>Chromadorea</taxon>
        <taxon>Rhabditida</taxon>
        <taxon>Rhabditina</taxon>
        <taxon>Rhabditomorpha</taxon>
        <taxon>Strongyloidea</taxon>
        <taxon>Trichostrongylidae</taxon>
        <taxon>Haemonchus</taxon>
    </lineage>
</organism>
<proteinExistence type="predicted"/>
<reference evidence="2" key="1">
    <citation type="submission" date="2020-12" db="UniProtKB">
        <authorList>
            <consortium name="WormBaseParasite"/>
        </authorList>
    </citation>
    <scope>IDENTIFICATION</scope>
    <source>
        <strain evidence="2">MHco3</strain>
    </source>
</reference>
<dbReference type="Proteomes" id="UP000025227">
    <property type="component" value="Unplaced"/>
</dbReference>
<keyword evidence="1" id="KW-1185">Reference proteome</keyword>
<protein>
    <submittedName>
        <fullName evidence="2">Uncharacterized protein</fullName>
    </submittedName>
</protein>
<name>A0A7I4Z1L6_HAECO</name>
<dbReference type="WBParaSite" id="HCON_00169390-00001">
    <property type="protein sequence ID" value="HCON_00169390-00001"/>
    <property type="gene ID" value="HCON_00169390"/>
</dbReference>
<dbReference type="OMA" id="LHERVCG"/>